<evidence type="ECO:0000256" key="2">
    <source>
        <dbReference type="SAM" id="Phobius"/>
    </source>
</evidence>
<feature type="region of interest" description="Disordered" evidence="1">
    <location>
        <begin position="309"/>
        <end position="347"/>
    </location>
</feature>
<dbReference type="AlphaFoldDB" id="A0A3E0HWH4"/>
<protein>
    <submittedName>
        <fullName evidence="5">Putative regulator of septum formation</fullName>
    </submittedName>
</protein>
<sequence length="347" mass="37178">MSTEPEQPAYQNYPAMPPAQPAPFVQVKPGVNGFAVASFVTGVVGIVGGAIFSVVFGIIALVSINRTRQRGKGFAIAGIVLSGLWTVVLVVFFVSGVLQGIREAPARTAADASYNFKVGQCFDRPQTNQSAASTPLDCAKSHFGEVFAVEPLSGNDYPGKSTVETIGHSKCPADAGRFLTPGLNYPDVTTAFLYPLDTSWAHGDRDIKCFFHRIDGLPMTGRVKDSGTPYTADQKLYLEAVEPYYKIAGEQDAATSWVAKRDVSAQAVPVLEKEISELQARPWPGNAQGLVTGLINVKQMELADRQRAAAATDEGSLEHALDTARTHDVDSDDTDGAIRTALHLPPR</sequence>
<dbReference type="Proteomes" id="UP000256269">
    <property type="component" value="Unassembled WGS sequence"/>
</dbReference>
<evidence type="ECO:0000256" key="1">
    <source>
        <dbReference type="SAM" id="MobiDB-lite"/>
    </source>
</evidence>
<dbReference type="OrthoDB" id="3628931at2"/>
<evidence type="ECO:0000259" key="4">
    <source>
        <dbReference type="Pfam" id="PF13845"/>
    </source>
</evidence>
<feature type="compositionally biased region" description="Basic and acidic residues" evidence="1">
    <location>
        <begin position="316"/>
        <end position="329"/>
    </location>
</feature>
<evidence type="ECO:0000313" key="5">
    <source>
        <dbReference type="EMBL" id="REH50295.1"/>
    </source>
</evidence>
<dbReference type="EMBL" id="QUNO01000004">
    <property type="protein sequence ID" value="REH50295.1"/>
    <property type="molecule type" value="Genomic_DNA"/>
</dbReference>
<gene>
    <name evidence="5" type="ORF">BCF44_104572</name>
</gene>
<evidence type="ECO:0000259" key="3">
    <source>
        <dbReference type="Pfam" id="PF13828"/>
    </source>
</evidence>
<feature type="transmembrane region" description="Helical" evidence="2">
    <location>
        <begin position="74"/>
        <end position="98"/>
    </location>
</feature>
<organism evidence="5 6">
    <name type="scientific">Kutzneria buriramensis</name>
    <dbReference type="NCBI Taxonomy" id="1045776"/>
    <lineage>
        <taxon>Bacteria</taxon>
        <taxon>Bacillati</taxon>
        <taxon>Actinomycetota</taxon>
        <taxon>Actinomycetes</taxon>
        <taxon>Pseudonocardiales</taxon>
        <taxon>Pseudonocardiaceae</taxon>
        <taxon>Kutzneria</taxon>
    </lineage>
</organism>
<dbReference type="Pfam" id="PF13845">
    <property type="entry name" value="Septum_form"/>
    <property type="match status" value="1"/>
</dbReference>
<dbReference type="RefSeq" id="WP_116174790.1">
    <property type="nucleotide sequence ID" value="NZ_CP144375.1"/>
</dbReference>
<keyword evidence="6" id="KW-1185">Reference proteome</keyword>
<keyword evidence="2" id="KW-0812">Transmembrane</keyword>
<evidence type="ECO:0000313" key="6">
    <source>
        <dbReference type="Proteomes" id="UP000256269"/>
    </source>
</evidence>
<dbReference type="Pfam" id="PF13828">
    <property type="entry name" value="DUF4190"/>
    <property type="match status" value="1"/>
</dbReference>
<name>A0A3E0HWH4_9PSEU</name>
<accession>A0A3E0HWH4</accession>
<reference evidence="5 6" key="1">
    <citation type="submission" date="2018-08" db="EMBL/GenBank/DDBJ databases">
        <title>Genomic Encyclopedia of Archaeal and Bacterial Type Strains, Phase II (KMG-II): from individual species to whole genera.</title>
        <authorList>
            <person name="Goeker M."/>
        </authorList>
    </citation>
    <scope>NUCLEOTIDE SEQUENCE [LARGE SCALE GENOMIC DNA]</scope>
    <source>
        <strain evidence="5 6">DSM 45791</strain>
    </source>
</reference>
<keyword evidence="2" id="KW-0472">Membrane</keyword>
<feature type="transmembrane region" description="Helical" evidence="2">
    <location>
        <begin position="34"/>
        <end position="62"/>
    </location>
</feature>
<feature type="domain" description="DUF4190" evidence="3">
    <location>
        <begin position="35"/>
        <end position="92"/>
    </location>
</feature>
<dbReference type="InterPro" id="IPR025241">
    <property type="entry name" value="DUF4190"/>
</dbReference>
<keyword evidence="2" id="KW-1133">Transmembrane helix</keyword>
<proteinExistence type="predicted"/>
<comment type="caution">
    <text evidence="5">The sequence shown here is derived from an EMBL/GenBank/DDBJ whole genome shotgun (WGS) entry which is preliminary data.</text>
</comment>
<dbReference type="InterPro" id="IPR026004">
    <property type="entry name" value="Septum_form"/>
</dbReference>
<feature type="domain" description="Septum formation-related" evidence="4">
    <location>
        <begin position="112"/>
        <end position="209"/>
    </location>
</feature>